<feature type="signal peptide" evidence="2">
    <location>
        <begin position="1"/>
        <end position="25"/>
    </location>
</feature>
<dbReference type="EMBL" id="JBHRVV010000001">
    <property type="protein sequence ID" value="MFC3457060.1"/>
    <property type="molecule type" value="Genomic_DNA"/>
</dbReference>
<name>A0ABV7PFY6_9BURK</name>
<dbReference type="InterPro" id="IPR010131">
    <property type="entry name" value="MdtP/NodT-like"/>
</dbReference>
<protein>
    <submittedName>
        <fullName evidence="3">TolC family protein</fullName>
    </submittedName>
</protein>
<organism evidence="3 4">
    <name type="scientific">Massilia haematophila</name>
    <dbReference type="NCBI Taxonomy" id="457923"/>
    <lineage>
        <taxon>Bacteria</taxon>
        <taxon>Pseudomonadati</taxon>
        <taxon>Pseudomonadota</taxon>
        <taxon>Betaproteobacteria</taxon>
        <taxon>Burkholderiales</taxon>
        <taxon>Oxalobacteraceae</taxon>
        <taxon>Telluria group</taxon>
        <taxon>Massilia</taxon>
    </lineage>
</organism>
<comment type="similarity">
    <text evidence="1">Belongs to the outer membrane factor (OMF) (TC 1.B.17) family.</text>
</comment>
<dbReference type="Gene3D" id="1.20.1600.10">
    <property type="entry name" value="Outer membrane efflux proteins (OEP)"/>
    <property type="match status" value="1"/>
</dbReference>
<proteinExistence type="inferred from homology"/>
<keyword evidence="2" id="KW-0732">Signal</keyword>
<dbReference type="SUPFAM" id="SSF56954">
    <property type="entry name" value="Outer membrane efflux proteins (OEP)"/>
    <property type="match status" value="1"/>
</dbReference>
<gene>
    <name evidence="3" type="ORF">ACFOPH_02180</name>
</gene>
<dbReference type="RefSeq" id="WP_379733176.1">
    <property type="nucleotide sequence ID" value="NZ_JBHRVV010000001.1"/>
</dbReference>
<dbReference type="Pfam" id="PF02321">
    <property type="entry name" value="OEP"/>
    <property type="match status" value="2"/>
</dbReference>
<comment type="caution">
    <text evidence="3">The sequence shown here is derived from an EMBL/GenBank/DDBJ whole genome shotgun (WGS) entry which is preliminary data.</text>
</comment>
<dbReference type="Proteomes" id="UP001595665">
    <property type="component" value="Unassembled WGS sequence"/>
</dbReference>
<feature type="chain" id="PRO_5046005649" evidence="2">
    <location>
        <begin position="26"/>
        <end position="426"/>
    </location>
</feature>
<dbReference type="PANTHER" id="PTHR30203:SF24">
    <property type="entry name" value="BLR4935 PROTEIN"/>
    <property type="match status" value="1"/>
</dbReference>
<evidence type="ECO:0000256" key="2">
    <source>
        <dbReference type="SAM" id="SignalP"/>
    </source>
</evidence>
<keyword evidence="4" id="KW-1185">Reference proteome</keyword>
<reference evidence="4" key="1">
    <citation type="journal article" date="2019" name="Int. J. Syst. Evol. Microbiol.">
        <title>The Global Catalogue of Microorganisms (GCM) 10K type strain sequencing project: providing services to taxonomists for standard genome sequencing and annotation.</title>
        <authorList>
            <consortium name="The Broad Institute Genomics Platform"/>
            <consortium name="The Broad Institute Genome Sequencing Center for Infectious Disease"/>
            <person name="Wu L."/>
            <person name="Ma J."/>
        </authorList>
    </citation>
    <scope>NUCLEOTIDE SEQUENCE [LARGE SCALE GENOMIC DNA]</scope>
    <source>
        <strain evidence="4">CCM 7480</strain>
    </source>
</reference>
<dbReference type="InterPro" id="IPR003423">
    <property type="entry name" value="OMP_efflux"/>
</dbReference>
<evidence type="ECO:0000256" key="1">
    <source>
        <dbReference type="ARBA" id="ARBA00007613"/>
    </source>
</evidence>
<accession>A0ABV7PFY6</accession>
<evidence type="ECO:0000313" key="4">
    <source>
        <dbReference type="Proteomes" id="UP001595665"/>
    </source>
</evidence>
<dbReference type="PANTHER" id="PTHR30203">
    <property type="entry name" value="OUTER MEMBRANE CATION EFFLUX PROTEIN"/>
    <property type="match status" value="1"/>
</dbReference>
<evidence type="ECO:0000313" key="3">
    <source>
        <dbReference type="EMBL" id="MFC3457060.1"/>
    </source>
</evidence>
<sequence>MSTYHRRLSVLLVVSALAFGGSSAAAPLHGAAAGTAQALDLQSAIRLALAQPRLRAAGHEAAASEAAIDQAGRYPNPTLEYLREGEQAGTRTTTIQINQPIELGGKRRARVALAEGEAALARSDLAALRQEVRAEVIAAFYGVLAARERQELASQLAALAERSVDVAARQVAAGKVPPIDATRARLAALEARTELNTAGAELALARTRLGALVGRPGDALELATQSDEALPRLAPLPVLLARAAEAAPVRRARAALAAQDAQAQVERAARVPDVTLSVGSQRADEVGRRQAVLGLSVPLPLFDRNSGRLGAALRRTDKAREELAAAETAAAAELGAAHVRFQVASQEAALLREEAIPDARSSHALTLKGFEHGKFGLLDVLDAQRTLAQVQARQWNAQLAAWQAYADIARLAGAATDNEQTNKTED</sequence>